<keyword evidence="5" id="KW-1185">Reference proteome</keyword>
<dbReference type="PANTHER" id="PTHR46558">
    <property type="entry name" value="TRACRIPTIONAL REGULATORY PROTEIN-RELATED-RELATED"/>
    <property type="match status" value="1"/>
</dbReference>
<dbReference type="Gene3D" id="1.10.260.40">
    <property type="entry name" value="lambda repressor-like DNA-binding domains"/>
    <property type="match status" value="1"/>
</dbReference>
<evidence type="ECO:0000259" key="3">
    <source>
        <dbReference type="PROSITE" id="PS50943"/>
    </source>
</evidence>
<evidence type="ECO:0000313" key="5">
    <source>
        <dbReference type="Proteomes" id="UP000716906"/>
    </source>
</evidence>
<accession>A0ABS2E9A4</accession>
<dbReference type="PROSITE" id="PS50943">
    <property type="entry name" value="HTH_CROC1"/>
    <property type="match status" value="1"/>
</dbReference>
<organism evidence="4 5">
    <name type="scientific">Faecalicatena fissicatena</name>
    <dbReference type="NCBI Taxonomy" id="290055"/>
    <lineage>
        <taxon>Bacteria</taxon>
        <taxon>Bacillati</taxon>
        <taxon>Bacillota</taxon>
        <taxon>Clostridia</taxon>
        <taxon>Lachnospirales</taxon>
        <taxon>Lachnospiraceae</taxon>
        <taxon>Faecalicatena</taxon>
    </lineage>
</organism>
<protein>
    <submittedName>
        <fullName evidence="4">Helix-turn-helix transcriptional regulator</fullName>
    </submittedName>
</protein>
<keyword evidence="2" id="KW-0812">Transmembrane</keyword>
<name>A0ABS2E9A4_9FIRM</name>
<feature type="domain" description="HTH cro/C1-type" evidence="3">
    <location>
        <begin position="10"/>
        <end position="64"/>
    </location>
</feature>
<keyword evidence="1" id="KW-0238">DNA-binding</keyword>
<dbReference type="PANTHER" id="PTHR46558:SF11">
    <property type="entry name" value="HTH-TYPE TRANSCRIPTIONAL REGULATOR XRE"/>
    <property type="match status" value="1"/>
</dbReference>
<feature type="transmembrane region" description="Helical" evidence="2">
    <location>
        <begin position="112"/>
        <end position="130"/>
    </location>
</feature>
<dbReference type="CDD" id="cd00093">
    <property type="entry name" value="HTH_XRE"/>
    <property type="match status" value="1"/>
</dbReference>
<dbReference type="Proteomes" id="UP000716906">
    <property type="component" value="Unassembled WGS sequence"/>
</dbReference>
<dbReference type="SMART" id="SM00530">
    <property type="entry name" value="HTH_XRE"/>
    <property type="match status" value="1"/>
</dbReference>
<dbReference type="RefSeq" id="WP_191493987.1">
    <property type="nucleotide sequence ID" value="NZ_JACLYY010000007.1"/>
</dbReference>
<dbReference type="InterPro" id="IPR001387">
    <property type="entry name" value="Cro/C1-type_HTH"/>
</dbReference>
<comment type="caution">
    <text evidence="4">The sequence shown here is derived from an EMBL/GenBank/DDBJ whole genome shotgun (WGS) entry which is preliminary data.</text>
</comment>
<gene>
    <name evidence="4" type="ORF">H7U36_08795</name>
</gene>
<dbReference type="EMBL" id="JACLYY010000007">
    <property type="protein sequence ID" value="MBM6738192.1"/>
    <property type="molecule type" value="Genomic_DNA"/>
</dbReference>
<evidence type="ECO:0000256" key="2">
    <source>
        <dbReference type="SAM" id="Phobius"/>
    </source>
</evidence>
<evidence type="ECO:0000313" key="4">
    <source>
        <dbReference type="EMBL" id="MBM6738192.1"/>
    </source>
</evidence>
<keyword evidence="2" id="KW-1133">Transmembrane helix</keyword>
<dbReference type="SUPFAM" id="SSF47413">
    <property type="entry name" value="lambda repressor-like DNA-binding domains"/>
    <property type="match status" value="1"/>
</dbReference>
<reference evidence="4 5" key="1">
    <citation type="journal article" date="2021" name="Sci. Rep.">
        <title>The distribution of antibiotic resistance genes in chicken gut microbiota commensals.</title>
        <authorList>
            <person name="Juricova H."/>
            <person name="Matiasovicova J."/>
            <person name="Kubasova T."/>
            <person name="Cejkova D."/>
            <person name="Rychlik I."/>
        </authorList>
    </citation>
    <scope>NUCLEOTIDE SEQUENCE [LARGE SCALE GENOMIC DNA]</scope>
    <source>
        <strain evidence="4 5">An773</strain>
    </source>
</reference>
<dbReference type="InterPro" id="IPR010982">
    <property type="entry name" value="Lambda_DNA-bd_dom_sf"/>
</dbReference>
<proteinExistence type="predicted"/>
<feature type="transmembrane region" description="Helical" evidence="2">
    <location>
        <begin position="87"/>
        <end position="106"/>
    </location>
</feature>
<evidence type="ECO:0000256" key="1">
    <source>
        <dbReference type="ARBA" id="ARBA00023125"/>
    </source>
</evidence>
<keyword evidence="2" id="KW-0472">Membrane</keyword>
<dbReference type="Pfam" id="PF01381">
    <property type="entry name" value="HTH_3"/>
    <property type="match status" value="1"/>
</dbReference>
<sequence>MKKQTFGSMIAAFRKEQGMTQLELAEKMGVTDKAVSKWERDLSFPDVNSLPKLAEIFNVSIDELMQVKEEMKENTDDNHKGSEIVNIALKGIALAMGIAVVVLSFINELETRSAVSMLGIGLACLALVQFSQKNDI</sequence>